<dbReference type="SUPFAM" id="SSF51905">
    <property type="entry name" value="FAD/NAD(P)-binding domain"/>
    <property type="match status" value="1"/>
</dbReference>
<evidence type="ECO:0000259" key="6">
    <source>
        <dbReference type="Pfam" id="PF01494"/>
    </source>
</evidence>
<dbReference type="Pfam" id="PF01494">
    <property type="entry name" value="FAD_binding_3"/>
    <property type="match status" value="2"/>
</dbReference>
<keyword evidence="5" id="KW-1133">Transmembrane helix</keyword>
<evidence type="ECO:0000256" key="1">
    <source>
        <dbReference type="ARBA" id="ARBA00007992"/>
    </source>
</evidence>
<accession>A0A9P6MR39</accession>
<dbReference type="InterPro" id="IPR050562">
    <property type="entry name" value="FAD_mOase_fung"/>
</dbReference>
<keyword evidence="3" id="KW-0274">FAD</keyword>
<protein>
    <recommendedName>
        <fullName evidence="6">FAD-binding domain-containing protein</fullName>
    </recommendedName>
</protein>
<feature type="transmembrane region" description="Helical" evidence="5">
    <location>
        <begin position="12"/>
        <end position="30"/>
    </location>
</feature>
<dbReference type="GO" id="GO:0004497">
    <property type="term" value="F:monooxygenase activity"/>
    <property type="evidence" value="ECO:0007669"/>
    <property type="project" value="InterPro"/>
</dbReference>
<evidence type="ECO:0000313" key="8">
    <source>
        <dbReference type="Proteomes" id="UP000703661"/>
    </source>
</evidence>
<gene>
    <name evidence="7" type="ORF">BGZ80_001859</name>
</gene>
<evidence type="ECO:0000256" key="4">
    <source>
        <dbReference type="ARBA" id="ARBA00023002"/>
    </source>
</evidence>
<reference evidence="7" key="1">
    <citation type="journal article" date="2020" name="Fungal Divers.">
        <title>Resolving the Mortierellaceae phylogeny through synthesis of multi-gene phylogenetics and phylogenomics.</title>
        <authorList>
            <person name="Vandepol N."/>
            <person name="Liber J."/>
            <person name="Desiro A."/>
            <person name="Na H."/>
            <person name="Kennedy M."/>
            <person name="Barry K."/>
            <person name="Grigoriev I.V."/>
            <person name="Miller A.N."/>
            <person name="O'Donnell K."/>
            <person name="Stajich J.E."/>
            <person name="Bonito G."/>
        </authorList>
    </citation>
    <scope>NUCLEOTIDE SEQUENCE</scope>
    <source>
        <strain evidence="7">NRRL 2769</strain>
    </source>
</reference>
<sequence length="504" mass="56203">MPQQAPTEKVLPEVLIVGAGIGGLILAILLEQLNIPYHIFERASEVKPLGSAMSFVGSIFPALEQLGIYEELVQVSKAYEEVQFYNTNCENIGTYDLKRCTIGTGYRSLIFSRPKFYEILCRRVPTHKISFKKKVLRSEEKEGKIHIYCSDNTVYSGDILIGADGAYSGVRQSLYKQMNAKGILPKEDLEAFSIGYTVIVGVANPSNSEKYPQLKEEGSSFSQVLYEGSSNCYIVTLPDNKISWGFGLQLPRDVLKADNFRNSEWGPESNDTSLNKYRDLKCPLGGTMGEIFDATPKHFISKVFLEEKLFKTWHHGRTVLLGDACHKLHPAGGQGAQQAIQDSIVLANCLYNMTDSSLKSIKTAFEEYYRQRYHRAELGFNTSVLMSKVMNGHNWIPYPDILQTNVYEILRKRVPNRKITFMKKVLSSEEKGDKVHIYCSVNTSYAGSIPIGADGAYSGVRQSPYKQLDAKGVLLKEDLEGFSIGCTMVIGAANLPRSPSSILS</sequence>
<dbReference type="GO" id="GO:0071949">
    <property type="term" value="F:FAD binding"/>
    <property type="evidence" value="ECO:0007669"/>
    <property type="project" value="InterPro"/>
</dbReference>
<dbReference type="InterPro" id="IPR036188">
    <property type="entry name" value="FAD/NAD-bd_sf"/>
</dbReference>
<comment type="similarity">
    <text evidence="1">Belongs to the paxM FAD-dependent monooxygenase family.</text>
</comment>
<keyword evidence="5" id="KW-0812">Transmembrane</keyword>
<proteinExistence type="inferred from homology"/>
<organism evidence="7 8">
    <name type="scientific">Entomortierella chlamydospora</name>
    <dbReference type="NCBI Taxonomy" id="101097"/>
    <lineage>
        <taxon>Eukaryota</taxon>
        <taxon>Fungi</taxon>
        <taxon>Fungi incertae sedis</taxon>
        <taxon>Mucoromycota</taxon>
        <taxon>Mortierellomycotina</taxon>
        <taxon>Mortierellomycetes</taxon>
        <taxon>Mortierellales</taxon>
        <taxon>Mortierellaceae</taxon>
        <taxon>Entomortierella</taxon>
    </lineage>
</organism>
<evidence type="ECO:0000256" key="3">
    <source>
        <dbReference type="ARBA" id="ARBA00022827"/>
    </source>
</evidence>
<name>A0A9P6MR39_9FUNG</name>
<dbReference type="EMBL" id="JAAAID010001436">
    <property type="protein sequence ID" value="KAG0010017.1"/>
    <property type="molecule type" value="Genomic_DNA"/>
</dbReference>
<evidence type="ECO:0000313" key="7">
    <source>
        <dbReference type="EMBL" id="KAG0010017.1"/>
    </source>
</evidence>
<feature type="domain" description="FAD-binding" evidence="6">
    <location>
        <begin position="13"/>
        <end position="181"/>
    </location>
</feature>
<keyword evidence="2" id="KW-0285">Flavoprotein</keyword>
<dbReference type="PANTHER" id="PTHR47356">
    <property type="entry name" value="FAD-DEPENDENT MONOOXYGENASE ASQG-RELATED"/>
    <property type="match status" value="1"/>
</dbReference>
<keyword evidence="8" id="KW-1185">Reference proteome</keyword>
<dbReference type="InterPro" id="IPR002938">
    <property type="entry name" value="FAD-bd"/>
</dbReference>
<feature type="domain" description="FAD-binding" evidence="6">
    <location>
        <begin position="303"/>
        <end position="352"/>
    </location>
</feature>
<dbReference type="Gene3D" id="3.50.50.60">
    <property type="entry name" value="FAD/NAD(P)-binding domain"/>
    <property type="match status" value="2"/>
</dbReference>
<dbReference type="AlphaFoldDB" id="A0A9P6MR39"/>
<evidence type="ECO:0000256" key="2">
    <source>
        <dbReference type="ARBA" id="ARBA00022630"/>
    </source>
</evidence>
<dbReference type="Proteomes" id="UP000703661">
    <property type="component" value="Unassembled WGS sequence"/>
</dbReference>
<evidence type="ECO:0000256" key="5">
    <source>
        <dbReference type="SAM" id="Phobius"/>
    </source>
</evidence>
<comment type="caution">
    <text evidence="7">The sequence shown here is derived from an EMBL/GenBank/DDBJ whole genome shotgun (WGS) entry which is preliminary data.</text>
</comment>
<keyword evidence="4" id="KW-0560">Oxidoreductase</keyword>
<keyword evidence="5" id="KW-0472">Membrane</keyword>
<dbReference type="PANTHER" id="PTHR47356:SF2">
    <property type="entry name" value="FAD-BINDING DOMAIN-CONTAINING PROTEIN-RELATED"/>
    <property type="match status" value="1"/>
</dbReference>
<dbReference type="PRINTS" id="PR00420">
    <property type="entry name" value="RNGMNOXGNASE"/>
</dbReference>